<dbReference type="STRING" id="314278.NB231_12149"/>
<evidence type="ECO:0000313" key="2">
    <source>
        <dbReference type="Proteomes" id="UP000003374"/>
    </source>
</evidence>
<evidence type="ECO:0008006" key="3">
    <source>
        <dbReference type="Google" id="ProtNLM"/>
    </source>
</evidence>
<dbReference type="EMBL" id="AAOF01000003">
    <property type="protein sequence ID" value="EAR22488.1"/>
    <property type="molecule type" value="Genomic_DNA"/>
</dbReference>
<name>A4BPI7_9GAMM</name>
<proteinExistence type="predicted"/>
<dbReference type="OrthoDB" id="8089803at2"/>
<protein>
    <recommendedName>
        <fullName evidence="3">TIGR02270 family protein</fullName>
    </recommendedName>
</protein>
<dbReference type="NCBIfam" id="TIGR02270">
    <property type="entry name" value="TIGR02270 family protein"/>
    <property type="match status" value="1"/>
</dbReference>
<organism evidence="1 2">
    <name type="scientific">Nitrococcus mobilis Nb-231</name>
    <dbReference type="NCBI Taxonomy" id="314278"/>
    <lineage>
        <taxon>Bacteria</taxon>
        <taxon>Pseudomonadati</taxon>
        <taxon>Pseudomonadota</taxon>
        <taxon>Gammaproteobacteria</taxon>
        <taxon>Chromatiales</taxon>
        <taxon>Ectothiorhodospiraceae</taxon>
        <taxon>Nitrococcus</taxon>
    </lineage>
</organism>
<accession>A4BPI7</accession>
<dbReference type="InterPro" id="IPR011959">
    <property type="entry name" value="CHP02270"/>
</dbReference>
<dbReference type="InterPro" id="IPR011989">
    <property type="entry name" value="ARM-like"/>
</dbReference>
<dbReference type="Proteomes" id="UP000003374">
    <property type="component" value="Unassembled WGS sequence"/>
</dbReference>
<reference evidence="1 2" key="1">
    <citation type="submission" date="2006-02" db="EMBL/GenBank/DDBJ databases">
        <authorList>
            <person name="Waterbury J."/>
            <person name="Ferriera S."/>
            <person name="Johnson J."/>
            <person name="Kravitz S."/>
            <person name="Halpern A."/>
            <person name="Remington K."/>
            <person name="Beeson K."/>
            <person name="Tran B."/>
            <person name="Rogers Y.-H."/>
            <person name="Friedman R."/>
            <person name="Venter J.C."/>
        </authorList>
    </citation>
    <scope>NUCLEOTIDE SEQUENCE [LARGE SCALE GENOMIC DNA]</scope>
    <source>
        <strain evidence="1 2">Nb-231</strain>
    </source>
</reference>
<keyword evidence="2" id="KW-1185">Reference proteome</keyword>
<dbReference type="Gene3D" id="1.25.10.10">
    <property type="entry name" value="Leucine-rich Repeat Variant"/>
    <property type="match status" value="1"/>
</dbReference>
<dbReference type="SUPFAM" id="SSF48371">
    <property type="entry name" value="ARM repeat"/>
    <property type="match status" value="1"/>
</dbReference>
<evidence type="ECO:0000313" key="1">
    <source>
        <dbReference type="EMBL" id="EAR22488.1"/>
    </source>
</evidence>
<gene>
    <name evidence="1" type="ORF">NB231_12149</name>
</gene>
<dbReference type="eggNOG" id="COG1413">
    <property type="taxonomic scope" value="Bacteria"/>
</dbReference>
<dbReference type="RefSeq" id="WP_005002917.1">
    <property type="nucleotide sequence ID" value="NZ_CH672427.1"/>
</dbReference>
<sequence>MDRPVIWHIVEQHGEEAAFLWLLRDAAVGAPHYSLVELASLDNRIEAHFDGLRIAGEAGWKTCAAALAQEEPGEVFCAAVLALEGGDRDKIQSVYNTVELAPETSRGLVAAFGWVNRAWWRGEVRDLLHSDELHWRRIGLAAAATHRVDPGAVLIESLQVQDVELRAMALRVAGVLGRVDFLPAIAAQVQSTDPEVRFQAACSAALLGDRGAAPREALTFVGMQQPRLADRALKVALRALPLNAALPWVNQLVRQPEDLRHAVLACGIIGEPGCVPWLLEQMSVPELARVAGESFAMITGVDLAYEDLEGEWPKGFEGGPTEDAEDENVTLDADEDLPWPEPRLIADWWSRSHGSFRSGQRYLVGKPIGVEHLEWVLRYGMQRQREAAALELKLLHPAEPLFETRAPGFRQQQMLG</sequence>
<dbReference type="HOGENOM" id="CLU_055283_0_0_6"/>
<dbReference type="AlphaFoldDB" id="A4BPI7"/>
<comment type="caution">
    <text evidence="1">The sequence shown here is derived from an EMBL/GenBank/DDBJ whole genome shotgun (WGS) entry which is preliminary data.</text>
</comment>
<dbReference type="InterPro" id="IPR016024">
    <property type="entry name" value="ARM-type_fold"/>
</dbReference>